<dbReference type="InterPro" id="IPR054722">
    <property type="entry name" value="PolX-like_BBD"/>
</dbReference>
<keyword evidence="15" id="KW-0695">RNA-directed DNA polymerase</keyword>
<comment type="catalytic activity">
    <reaction evidence="21">
        <text>DNA(n) + a 2'-deoxyribonucleoside 5'-triphosphate = DNA(n+1) + diphosphate</text>
        <dbReference type="Rhea" id="RHEA:22508"/>
        <dbReference type="Rhea" id="RHEA-COMP:17339"/>
        <dbReference type="Rhea" id="RHEA-COMP:17340"/>
        <dbReference type="ChEBI" id="CHEBI:33019"/>
        <dbReference type="ChEBI" id="CHEBI:61560"/>
        <dbReference type="ChEBI" id="CHEBI:173112"/>
        <dbReference type="EC" id="2.7.7.49"/>
    </reaction>
</comment>
<feature type="region of interest" description="Disordered" evidence="23">
    <location>
        <begin position="991"/>
        <end position="1010"/>
    </location>
</feature>
<feature type="region of interest" description="Disordered" evidence="23">
    <location>
        <begin position="908"/>
        <end position="934"/>
    </location>
</feature>
<comment type="function">
    <text evidence="1">The aspartyl protease (PR) mediates the proteolytic cleavages of the Gag and Gag-Pol polyproteins after assembly of the VLP.</text>
</comment>
<dbReference type="GO" id="GO:0003964">
    <property type="term" value="F:RNA-directed DNA polymerase activity"/>
    <property type="evidence" value="ECO:0007669"/>
    <property type="project" value="UniProtKB-KW"/>
</dbReference>
<evidence type="ECO:0000259" key="25">
    <source>
        <dbReference type="PROSITE" id="PS51819"/>
    </source>
</evidence>
<reference evidence="27" key="1">
    <citation type="submission" date="2015-09" db="EMBL/GenBank/DDBJ databases">
        <authorList>
            <person name="Fill T.P."/>
            <person name="Baretta J.F."/>
            <person name="de Almeida L.G."/>
            <person name="Rocha M."/>
            <person name="de Souza D.H."/>
            <person name="Malavazi I."/>
            <person name="Cerdeira L.T."/>
            <person name="Hong H."/>
            <person name="Samborskyy M."/>
            <person name="de Vasconcelos A.T."/>
            <person name="Leadlay P."/>
            <person name="Rodrigues-Filho E."/>
        </authorList>
    </citation>
    <scope>NUCLEOTIDE SEQUENCE [LARGE SCALE GENOMIC DNA]</scope>
    <source>
        <strain evidence="27">LaBioMMi 136</strain>
    </source>
</reference>
<organism evidence="26 27">
    <name type="scientific">Penicillium brasilianum</name>
    <dbReference type="NCBI Taxonomy" id="104259"/>
    <lineage>
        <taxon>Eukaryota</taxon>
        <taxon>Fungi</taxon>
        <taxon>Dikarya</taxon>
        <taxon>Ascomycota</taxon>
        <taxon>Pezizomycotina</taxon>
        <taxon>Eurotiomycetes</taxon>
        <taxon>Eurotiomycetidae</taxon>
        <taxon>Eurotiales</taxon>
        <taxon>Aspergillaceae</taxon>
        <taxon>Penicillium</taxon>
    </lineage>
</organism>
<dbReference type="Pfam" id="PF22936">
    <property type="entry name" value="Pol_BBD"/>
    <property type="match status" value="1"/>
</dbReference>
<dbReference type="InterPro" id="IPR039537">
    <property type="entry name" value="Retrotran_Ty1/copia-like"/>
</dbReference>
<evidence type="ECO:0008006" key="28">
    <source>
        <dbReference type="Google" id="ProtNLM"/>
    </source>
</evidence>
<name>A0A1S9RL06_PENBI</name>
<evidence type="ECO:0000256" key="9">
    <source>
        <dbReference type="ARBA" id="ARBA00022759"/>
    </source>
</evidence>
<comment type="catalytic activity">
    <reaction evidence="22">
        <text>DNA(n) + a 2'-deoxyribonucleoside 5'-triphosphate = DNA(n+1) + diphosphate</text>
        <dbReference type="Rhea" id="RHEA:22508"/>
        <dbReference type="Rhea" id="RHEA-COMP:17339"/>
        <dbReference type="Rhea" id="RHEA-COMP:17340"/>
        <dbReference type="ChEBI" id="CHEBI:33019"/>
        <dbReference type="ChEBI" id="CHEBI:61560"/>
        <dbReference type="ChEBI" id="CHEBI:173112"/>
        <dbReference type="EC" id="2.7.7.7"/>
    </reaction>
</comment>
<evidence type="ECO:0000256" key="10">
    <source>
        <dbReference type="ARBA" id="ARBA00022801"/>
    </source>
</evidence>
<keyword evidence="14" id="KW-0229">DNA integration</keyword>
<dbReference type="Gene3D" id="3.30.420.10">
    <property type="entry name" value="Ribonuclease H-like superfamily/Ribonuclease H"/>
    <property type="match status" value="1"/>
</dbReference>
<evidence type="ECO:0000256" key="23">
    <source>
        <dbReference type="SAM" id="MobiDB-lite"/>
    </source>
</evidence>
<dbReference type="CDD" id="cd07262">
    <property type="entry name" value="VOC_like"/>
    <property type="match status" value="1"/>
</dbReference>
<dbReference type="GO" id="GO:0003723">
    <property type="term" value="F:RNA binding"/>
    <property type="evidence" value="ECO:0007669"/>
    <property type="project" value="UniProtKB-KW"/>
</dbReference>
<evidence type="ECO:0000313" key="26">
    <source>
        <dbReference type="EMBL" id="OOQ86165.1"/>
    </source>
</evidence>
<feature type="region of interest" description="Disordered" evidence="23">
    <location>
        <begin position="247"/>
        <end position="322"/>
    </location>
</feature>
<evidence type="ECO:0000256" key="8">
    <source>
        <dbReference type="ARBA" id="ARBA00022741"/>
    </source>
</evidence>
<keyword evidence="16" id="KW-0239">DNA-directed DNA polymerase</keyword>
<dbReference type="GO" id="GO:0006508">
    <property type="term" value="P:proteolysis"/>
    <property type="evidence" value="ECO:0007669"/>
    <property type="project" value="UniProtKB-KW"/>
</dbReference>
<evidence type="ECO:0000256" key="15">
    <source>
        <dbReference type="ARBA" id="ARBA00022918"/>
    </source>
</evidence>
<dbReference type="CDD" id="cd09272">
    <property type="entry name" value="RNase_HI_RT_Ty1"/>
    <property type="match status" value="1"/>
</dbReference>
<dbReference type="GO" id="GO:0004519">
    <property type="term" value="F:endonuclease activity"/>
    <property type="evidence" value="ECO:0007669"/>
    <property type="project" value="UniProtKB-KW"/>
</dbReference>
<evidence type="ECO:0000256" key="11">
    <source>
        <dbReference type="ARBA" id="ARBA00022840"/>
    </source>
</evidence>
<keyword evidence="17" id="KW-0917">Virion maturation</keyword>
<sequence length="1469" mass="165830">MASSKIDHLTIYSSKENFEPLIEWYKKALSPLGYKEIMNFPEFIGLGAEVPDFWIAQKDANIPSGIHFAFTAPDRATVDAFHKAAIDAGGTCNGKPGLRPQYHENYYGAFVLDPVGNNVELTAATSSISMDIRISSPQTADTSNLRTQPPPRTNYDTWVQKWLICYTEAREIGLSEFEDTERIIYEFLEAIAPLSPSFVTIWMNRIHEQSGVYSFSVLPEFPALINLYAESIRFAPPVHQAKFAHGTTFQGRNPDGTEEPSGTSTGNPTSSSSGNPTNSNSRNRPSCPCHGQPSDGNHRFEDCPYVNPQARPPGWKSDKTAEDRFKEACRNWKFRTAYKRAIAKHQPTDSTNQNRPTAKLEEDETTRAAFGTYIPKQKVSSLLQANRAFNSFHTNQPANNVWCFDTGSTLHICNNLDLLTDYQPSPSSVRVGNTETAILGFGRTSFRPTDSLDGTKINLKDVAYAPGFHVNLLSAEKAASAGLYLRGRDCILEESNGKPVCRLNKKSGLYLIKWDQSTVDGMAPESPINTANQVSRIPTLPNPIESDLTKDPSKLAFTSSYTPRHAIASLDLWHQRLGHVNHEVLSHLVDHSSNISIDLTALPSLVCETCKVSKAKQQISRRPIEYTRPFESIHWDLIHQPPSLARTRYLSHCVDPVTKYQIGEDLTDKTLSTTSLFGQIQFLETQFDLKILTLHADGETALLPDLSAEVRARGLNLELSPPYQPSQNPFAERYRALITAMARQMTQGAGLPSYLWNEASLTAIYIQNRIPHRSLDWKSPSEALADYLGDKAPHWLKRLPDLSNIRVFGCKAFVRINNIPKLAKMSPRAAIGYLVGYDASNIWRIWIPSKRRIVRARDVEFDETRFYIDESPPHRIEIVDDSSQLLLTLDDLAATQVLDEIDLPEPANLANQEGLPEDQPGQGGVGGDSVDQLDDFDQFAPDDQILGDLPLTPVEQKDAYQSDVPDIDVPDRPPSPVVLIDNSDFDYSAYLPSSLGKHDRDDSSDNDHDDKRHRALTAFYHAFSANQLLPKQLAISSLPPAPSDYGYLRDHPYQREFRQAIQVEFNKLLDMHAFEPISADLINQAHMRDCGQSISQKHCPKHQFIPMRWVFDYKSDELGNLTRFKARLCVRGDQQSPDFQDARTSTLAARTFRTLIALMTKFDLETFQMDAMNAFLNSQLDQDEKFEMKHISELSQFVGIRITRHRPSRKTWLSQGAYIEKIASKFNLLARQPPATPLPSNLSAILRPAPTEHPPNPRPETAFTNQLLARSLTRCTDRHLEAVDHLISYLYGTKDLAICFDGQKETTAYTAYSDASFADNADRKSSEGFLFCLFGGPIDWKARKQKTVTTSTTEAELLALSHAAKQSYWMRRLFKFIRFDPGHQDVMQCDNKQTIDLLTRERSIFQTKLRHVDIHQLWIRQEVQAKRLRIEWLNSSDLPADGLTKPLSRQKHEIFVRQMGMEYLPHDLM</sequence>
<keyword evidence="3" id="KW-1188">Viral release from host cell</keyword>
<dbReference type="Gene3D" id="3.10.180.10">
    <property type="entry name" value="2,3-Dihydroxybiphenyl 1,2-Dioxygenase, domain 1"/>
    <property type="match status" value="1"/>
</dbReference>
<dbReference type="GO" id="GO:0003677">
    <property type="term" value="F:DNA binding"/>
    <property type="evidence" value="ECO:0007669"/>
    <property type="project" value="UniProtKB-KW"/>
</dbReference>
<dbReference type="GO" id="GO:0015074">
    <property type="term" value="P:DNA integration"/>
    <property type="evidence" value="ECO:0007669"/>
    <property type="project" value="UniProtKB-KW"/>
</dbReference>
<dbReference type="InterPro" id="IPR029068">
    <property type="entry name" value="Glyas_Bleomycin-R_OHBP_Dase"/>
</dbReference>
<dbReference type="GO" id="GO:0008233">
    <property type="term" value="F:peptidase activity"/>
    <property type="evidence" value="ECO:0007669"/>
    <property type="project" value="UniProtKB-KW"/>
</dbReference>
<dbReference type="InterPro" id="IPR013103">
    <property type="entry name" value="RVT_2"/>
</dbReference>
<dbReference type="InterPro" id="IPR037523">
    <property type="entry name" value="VOC_core"/>
</dbReference>
<dbReference type="GO" id="GO:0032196">
    <property type="term" value="P:transposition"/>
    <property type="evidence" value="ECO:0007669"/>
    <property type="project" value="UniProtKB-KW"/>
</dbReference>
<evidence type="ECO:0000256" key="13">
    <source>
        <dbReference type="ARBA" id="ARBA00022884"/>
    </source>
</evidence>
<dbReference type="GO" id="GO:0005634">
    <property type="term" value="C:nucleus"/>
    <property type="evidence" value="ECO:0007669"/>
    <property type="project" value="UniProtKB-ARBA"/>
</dbReference>
<feature type="domain" description="VOC" evidence="25">
    <location>
        <begin position="5"/>
        <end position="124"/>
    </location>
</feature>
<keyword evidence="10" id="KW-0378">Hydrolase</keyword>
<dbReference type="Pfam" id="PF07727">
    <property type="entry name" value="RVT_2"/>
    <property type="match status" value="1"/>
</dbReference>
<protein>
    <recommendedName>
        <fullName evidence="28">Integrase catalytic domain-containing protein</fullName>
    </recommendedName>
</protein>
<feature type="compositionally biased region" description="Low complexity" evidence="23">
    <location>
        <begin position="260"/>
        <end position="286"/>
    </location>
</feature>
<accession>A0A1S9RL06</accession>
<keyword evidence="19" id="KW-0233">DNA recombination</keyword>
<evidence type="ECO:0000256" key="4">
    <source>
        <dbReference type="ARBA" id="ARBA00022670"/>
    </source>
</evidence>
<dbReference type="GO" id="GO:0006310">
    <property type="term" value="P:DNA recombination"/>
    <property type="evidence" value="ECO:0007669"/>
    <property type="project" value="UniProtKB-KW"/>
</dbReference>
<dbReference type="InterPro" id="IPR057670">
    <property type="entry name" value="SH3_retrovirus"/>
</dbReference>
<keyword evidence="2" id="KW-0815">Transposition</keyword>
<keyword evidence="20" id="KW-0511">Multifunctional enzyme</keyword>
<dbReference type="PANTHER" id="PTHR42648:SF11">
    <property type="entry name" value="TRANSPOSON TY4-P GAG-POL POLYPROTEIN"/>
    <property type="match status" value="1"/>
</dbReference>
<dbReference type="InterPro" id="IPR025724">
    <property type="entry name" value="GAG-pre-integrase_dom"/>
</dbReference>
<evidence type="ECO:0000256" key="1">
    <source>
        <dbReference type="ARBA" id="ARBA00002180"/>
    </source>
</evidence>
<feature type="compositionally biased region" description="Basic and acidic residues" evidence="23">
    <location>
        <begin position="996"/>
        <end position="1010"/>
    </location>
</feature>
<comment type="caution">
    <text evidence="26">The sequence shown here is derived from an EMBL/GenBank/DDBJ whole genome shotgun (WGS) entry which is preliminary data.</text>
</comment>
<feature type="domain" description="Integrase catalytic" evidence="24">
    <location>
        <begin position="625"/>
        <end position="788"/>
    </location>
</feature>
<evidence type="ECO:0000256" key="12">
    <source>
        <dbReference type="ARBA" id="ARBA00022842"/>
    </source>
</evidence>
<evidence type="ECO:0000313" key="27">
    <source>
        <dbReference type="Proteomes" id="UP000190744"/>
    </source>
</evidence>
<gene>
    <name evidence="26" type="ORF">PEBR_22628</name>
</gene>
<evidence type="ECO:0000256" key="14">
    <source>
        <dbReference type="ARBA" id="ARBA00022908"/>
    </source>
</evidence>
<evidence type="ECO:0000259" key="24">
    <source>
        <dbReference type="PROSITE" id="PS50994"/>
    </source>
</evidence>
<dbReference type="Proteomes" id="UP000190744">
    <property type="component" value="Unassembled WGS sequence"/>
</dbReference>
<dbReference type="PROSITE" id="PS50994">
    <property type="entry name" value="INTEGRASE"/>
    <property type="match status" value="1"/>
</dbReference>
<keyword evidence="6" id="KW-0540">Nuclease</keyword>
<evidence type="ECO:0000256" key="17">
    <source>
        <dbReference type="ARBA" id="ARBA00023113"/>
    </source>
</evidence>
<dbReference type="Pfam" id="PF13976">
    <property type="entry name" value="gag_pre-integrs"/>
    <property type="match status" value="1"/>
</dbReference>
<keyword evidence="11" id="KW-0067">ATP-binding</keyword>
<keyword evidence="9" id="KW-0255">Endonuclease</keyword>
<dbReference type="SUPFAM" id="SSF54593">
    <property type="entry name" value="Glyoxalase/Bleomycin resistance protein/Dihydroxybiphenyl dioxygenase"/>
    <property type="match status" value="1"/>
</dbReference>
<evidence type="ECO:0000256" key="2">
    <source>
        <dbReference type="ARBA" id="ARBA00022578"/>
    </source>
</evidence>
<keyword evidence="18" id="KW-0238">DNA-binding</keyword>
<dbReference type="GO" id="GO:0005524">
    <property type="term" value="F:ATP binding"/>
    <property type="evidence" value="ECO:0007669"/>
    <property type="project" value="UniProtKB-KW"/>
</dbReference>
<dbReference type="PROSITE" id="PS51819">
    <property type="entry name" value="VOC"/>
    <property type="match status" value="1"/>
</dbReference>
<evidence type="ECO:0000256" key="7">
    <source>
        <dbReference type="ARBA" id="ARBA00022723"/>
    </source>
</evidence>
<evidence type="ECO:0000256" key="16">
    <source>
        <dbReference type="ARBA" id="ARBA00022932"/>
    </source>
</evidence>
<evidence type="ECO:0000256" key="20">
    <source>
        <dbReference type="ARBA" id="ARBA00023268"/>
    </source>
</evidence>
<dbReference type="Pfam" id="PF25597">
    <property type="entry name" value="SH3_retrovirus"/>
    <property type="match status" value="1"/>
</dbReference>
<evidence type="ECO:0000256" key="18">
    <source>
        <dbReference type="ARBA" id="ARBA00023125"/>
    </source>
</evidence>
<keyword evidence="4" id="KW-0645">Protease</keyword>
<dbReference type="EMBL" id="LJBN01000149">
    <property type="protein sequence ID" value="OOQ86165.1"/>
    <property type="molecule type" value="Genomic_DNA"/>
</dbReference>
<dbReference type="InterPro" id="IPR001584">
    <property type="entry name" value="Integrase_cat-core"/>
</dbReference>
<dbReference type="PANTHER" id="PTHR42648">
    <property type="entry name" value="TRANSPOSASE, PUTATIVE-RELATED"/>
    <property type="match status" value="1"/>
</dbReference>
<evidence type="ECO:0000256" key="6">
    <source>
        <dbReference type="ARBA" id="ARBA00022722"/>
    </source>
</evidence>
<proteinExistence type="predicted"/>
<evidence type="ECO:0000256" key="21">
    <source>
        <dbReference type="ARBA" id="ARBA00048173"/>
    </source>
</evidence>
<evidence type="ECO:0000256" key="19">
    <source>
        <dbReference type="ARBA" id="ARBA00023172"/>
    </source>
</evidence>
<dbReference type="InterPro" id="IPR012337">
    <property type="entry name" value="RNaseH-like_sf"/>
</dbReference>
<dbReference type="InterPro" id="IPR036397">
    <property type="entry name" value="RNaseH_sf"/>
</dbReference>
<evidence type="ECO:0000256" key="5">
    <source>
        <dbReference type="ARBA" id="ARBA00022695"/>
    </source>
</evidence>
<keyword evidence="16" id="KW-0808">Transferase</keyword>
<keyword evidence="12" id="KW-0460">Magnesium</keyword>
<keyword evidence="8" id="KW-0547">Nucleotide-binding</keyword>
<keyword evidence="7" id="KW-0479">Metal-binding</keyword>
<evidence type="ECO:0000256" key="3">
    <source>
        <dbReference type="ARBA" id="ARBA00022612"/>
    </source>
</evidence>
<keyword evidence="5" id="KW-0548">Nucleotidyltransferase</keyword>
<dbReference type="SUPFAM" id="SSF53098">
    <property type="entry name" value="Ribonuclease H-like"/>
    <property type="match status" value="1"/>
</dbReference>
<dbReference type="GO" id="GO:0046872">
    <property type="term" value="F:metal ion binding"/>
    <property type="evidence" value="ECO:0007669"/>
    <property type="project" value="UniProtKB-KW"/>
</dbReference>
<dbReference type="GO" id="GO:0003887">
    <property type="term" value="F:DNA-directed DNA polymerase activity"/>
    <property type="evidence" value="ECO:0007669"/>
    <property type="project" value="UniProtKB-KW"/>
</dbReference>
<keyword evidence="13" id="KW-0694">RNA-binding</keyword>
<evidence type="ECO:0000256" key="22">
    <source>
        <dbReference type="ARBA" id="ARBA00049244"/>
    </source>
</evidence>